<feature type="chain" id="PRO_5036884211" description="Tannase/feruloyl esterase family alpha/beta hydrolase" evidence="5">
    <location>
        <begin position="27"/>
        <end position="624"/>
    </location>
</feature>
<protein>
    <recommendedName>
        <fullName evidence="8">Tannase/feruloyl esterase family alpha/beta hydrolase</fullName>
    </recommendedName>
</protein>
<evidence type="ECO:0000256" key="2">
    <source>
        <dbReference type="ARBA" id="ARBA00022729"/>
    </source>
</evidence>
<dbReference type="EMBL" id="BMEQ01000014">
    <property type="protein sequence ID" value="GGG61726.1"/>
    <property type="molecule type" value="Genomic_DNA"/>
</dbReference>
<keyword evidence="4" id="KW-1015">Disulfide bond</keyword>
<evidence type="ECO:0000313" key="7">
    <source>
        <dbReference type="Proteomes" id="UP000638848"/>
    </source>
</evidence>
<proteinExistence type="predicted"/>
<evidence type="ECO:0000313" key="6">
    <source>
        <dbReference type="EMBL" id="GGG61726.1"/>
    </source>
</evidence>
<dbReference type="Proteomes" id="UP000638848">
    <property type="component" value="Unassembled WGS sequence"/>
</dbReference>
<reference evidence="6" key="1">
    <citation type="journal article" date="2014" name="Int. J. Syst. Evol. Microbiol.">
        <title>Complete genome sequence of Corynebacterium casei LMG S-19264T (=DSM 44701T), isolated from a smear-ripened cheese.</title>
        <authorList>
            <consortium name="US DOE Joint Genome Institute (JGI-PGF)"/>
            <person name="Walter F."/>
            <person name="Albersmeier A."/>
            <person name="Kalinowski J."/>
            <person name="Ruckert C."/>
        </authorList>
    </citation>
    <scope>NUCLEOTIDE SEQUENCE</scope>
    <source>
        <strain evidence="6">CGMCC 1.12187</strain>
    </source>
</reference>
<evidence type="ECO:0000256" key="1">
    <source>
        <dbReference type="ARBA" id="ARBA00022487"/>
    </source>
</evidence>
<dbReference type="Pfam" id="PF07519">
    <property type="entry name" value="Tannase"/>
    <property type="match status" value="1"/>
</dbReference>
<evidence type="ECO:0008006" key="8">
    <source>
        <dbReference type="Google" id="ProtNLM"/>
    </source>
</evidence>
<dbReference type="PANTHER" id="PTHR33938">
    <property type="entry name" value="FERULOYL ESTERASE B-RELATED"/>
    <property type="match status" value="1"/>
</dbReference>
<evidence type="ECO:0000256" key="5">
    <source>
        <dbReference type="SAM" id="SignalP"/>
    </source>
</evidence>
<dbReference type="RefSeq" id="WP_188537874.1">
    <property type="nucleotide sequence ID" value="NZ_BMEQ01000014.1"/>
</dbReference>
<organism evidence="6 7">
    <name type="scientific">Kocuria dechangensis</name>
    <dbReference type="NCBI Taxonomy" id="1176249"/>
    <lineage>
        <taxon>Bacteria</taxon>
        <taxon>Bacillati</taxon>
        <taxon>Actinomycetota</taxon>
        <taxon>Actinomycetes</taxon>
        <taxon>Micrococcales</taxon>
        <taxon>Micrococcaceae</taxon>
        <taxon>Kocuria</taxon>
    </lineage>
</organism>
<evidence type="ECO:0000256" key="4">
    <source>
        <dbReference type="ARBA" id="ARBA00023157"/>
    </source>
</evidence>
<dbReference type="PANTHER" id="PTHR33938:SF15">
    <property type="entry name" value="FERULOYL ESTERASE B-RELATED"/>
    <property type="match status" value="1"/>
</dbReference>
<sequence length="624" mass="65274">MNWWTKCGAGLGATMMLWAGAAPVGAAVPAGSPLATTQAGTKTSADPAVACGELEGLVIKANKIGTADMQTGAATVTEAQFRPAAAAVTTADGSPAKESRSGTSVITPATPDFCQVTGEIAAVTAGAQPIGFQVNLPVDWNGRSAQFGGGGFNGVLRDATGYIAPGTNSGDTVTPLMRGYLTVSTDSGHLTAASPRAASADPVERAGAPFDFALNEEMWRNFSTDAYKKVHDVGQEIAKAHYGKKPGETFWFGTSEGGREGLLMAQRFPKDIDNIFVTTPVIGWTGLFNQFIETVQALEGNEGAGAFTAADIDLLATVAAEACDGQDGIADGVLTDWAGCQEVVMAAVEAKVVTEGAVAGESFSPAQLETIRTIFAPTDPGFELASGMDRYPGFFFGGEAYSLHQKVGTDPSLRFGDTGYANYKLYGVGAAKYVFAQDPGLDVVNDYDPADYRERIQEVSRDMDTVEADLSAFQRHGGKLTILECTADYAQSAGMGMKYYDSVVEAMGQDQVDEFLRLYVSPGTDHGCTSAIDPATLAEDGTTTYDAPTSAGTVHGVPHNTDWVTVMEDWALNGDAPGASVAATANDPAAPFEVLAAKPICRYPLHAQYTGGDAAQEDSYHCEE</sequence>
<keyword evidence="2 5" id="KW-0732">Signal</keyword>
<dbReference type="GO" id="GO:0052689">
    <property type="term" value="F:carboxylic ester hydrolase activity"/>
    <property type="evidence" value="ECO:0007669"/>
    <property type="project" value="UniProtKB-KW"/>
</dbReference>
<name>A0A917GYP0_9MICC</name>
<dbReference type="InterPro" id="IPR011118">
    <property type="entry name" value="Tannase/feruloyl_esterase"/>
</dbReference>
<keyword evidence="3" id="KW-0378">Hydrolase</keyword>
<gene>
    <name evidence="6" type="ORF">GCM10011374_26030</name>
</gene>
<dbReference type="AlphaFoldDB" id="A0A917GYP0"/>
<reference evidence="6" key="2">
    <citation type="submission" date="2020-09" db="EMBL/GenBank/DDBJ databases">
        <authorList>
            <person name="Sun Q."/>
            <person name="Zhou Y."/>
        </authorList>
    </citation>
    <scope>NUCLEOTIDE SEQUENCE</scope>
    <source>
        <strain evidence="6">CGMCC 1.12187</strain>
    </source>
</reference>
<accession>A0A917GYP0</accession>
<feature type="signal peptide" evidence="5">
    <location>
        <begin position="1"/>
        <end position="26"/>
    </location>
</feature>
<keyword evidence="7" id="KW-1185">Reference proteome</keyword>
<keyword evidence="1" id="KW-0719">Serine esterase</keyword>
<comment type="caution">
    <text evidence="6">The sequence shown here is derived from an EMBL/GenBank/DDBJ whole genome shotgun (WGS) entry which is preliminary data.</text>
</comment>
<evidence type="ECO:0000256" key="3">
    <source>
        <dbReference type="ARBA" id="ARBA00022801"/>
    </source>
</evidence>